<dbReference type="EMBL" id="BMKW01000007">
    <property type="protein sequence ID" value="GGJ22482.1"/>
    <property type="molecule type" value="Genomic_DNA"/>
</dbReference>
<evidence type="ECO:0000313" key="2">
    <source>
        <dbReference type="EMBL" id="GGJ22482.1"/>
    </source>
</evidence>
<dbReference type="AlphaFoldDB" id="A0A917KQ29"/>
<organism evidence="2 3">
    <name type="scientific">Neoroseomonas lacus</name>
    <dbReference type="NCBI Taxonomy" id="287609"/>
    <lineage>
        <taxon>Bacteria</taxon>
        <taxon>Pseudomonadati</taxon>
        <taxon>Pseudomonadota</taxon>
        <taxon>Alphaproteobacteria</taxon>
        <taxon>Acetobacterales</taxon>
        <taxon>Acetobacteraceae</taxon>
        <taxon>Neoroseomonas</taxon>
    </lineage>
</organism>
<evidence type="ECO:0000256" key="1">
    <source>
        <dbReference type="SAM" id="Phobius"/>
    </source>
</evidence>
<reference evidence="2" key="2">
    <citation type="submission" date="2020-09" db="EMBL/GenBank/DDBJ databases">
        <authorList>
            <person name="Sun Q."/>
            <person name="Zhou Y."/>
        </authorList>
    </citation>
    <scope>NUCLEOTIDE SEQUENCE</scope>
    <source>
        <strain evidence="2">CGMCC 1.3617</strain>
    </source>
</reference>
<proteinExistence type="predicted"/>
<gene>
    <name evidence="2" type="ORF">GCM10011320_32160</name>
</gene>
<feature type="transmembrane region" description="Helical" evidence="1">
    <location>
        <begin position="197"/>
        <end position="221"/>
    </location>
</feature>
<sequence length="322" mass="34575">MPNFDGGHYFLTVLIPVRTDPVQDARSTSSVTSHAHALREALVALPTALQTPATEHIGLNSPFARDGRTHFARFAVIDDAAYNGRDKRDPIRVALVGPDPVTADPVDHLPHPYLLFAADFDAASGDAAELNAYLRGLWSVMQPEWRSILEHCHGYDRVDGPDGFAALITACQVETTMPFNDYWTGGPKLTAMPLGPLLAPLAVAAGALLLGLVGALLAAMMGGGARFWLILALLGLIALPITAAIVLRRLSSKAREAFPTAPRSDLPGVLKALYLQQAFTRFAIDQQGRDPAALHVAFGAFLRTHRPEDTTAPTQPRGVVRS</sequence>
<keyword evidence="1" id="KW-0472">Membrane</keyword>
<comment type="caution">
    <text evidence="2">The sequence shown here is derived from an EMBL/GenBank/DDBJ whole genome shotgun (WGS) entry which is preliminary data.</text>
</comment>
<accession>A0A917KQ29</accession>
<dbReference type="RefSeq" id="WP_188968316.1">
    <property type="nucleotide sequence ID" value="NZ_BMKW01000007.1"/>
</dbReference>
<reference evidence="2" key="1">
    <citation type="journal article" date="2014" name="Int. J. Syst. Evol. Microbiol.">
        <title>Complete genome sequence of Corynebacterium casei LMG S-19264T (=DSM 44701T), isolated from a smear-ripened cheese.</title>
        <authorList>
            <consortium name="US DOE Joint Genome Institute (JGI-PGF)"/>
            <person name="Walter F."/>
            <person name="Albersmeier A."/>
            <person name="Kalinowski J."/>
            <person name="Ruckert C."/>
        </authorList>
    </citation>
    <scope>NUCLEOTIDE SEQUENCE</scope>
    <source>
        <strain evidence="2">CGMCC 1.3617</strain>
    </source>
</reference>
<dbReference type="Proteomes" id="UP000661507">
    <property type="component" value="Unassembled WGS sequence"/>
</dbReference>
<keyword evidence="3" id="KW-1185">Reference proteome</keyword>
<protein>
    <submittedName>
        <fullName evidence="2">Uncharacterized protein</fullName>
    </submittedName>
</protein>
<keyword evidence="1" id="KW-0812">Transmembrane</keyword>
<keyword evidence="1" id="KW-1133">Transmembrane helix</keyword>
<name>A0A917KQ29_9PROT</name>
<evidence type="ECO:0000313" key="3">
    <source>
        <dbReference type="Proteomes" id="UP000661507"/>
    </source>
</evidence>
<feature type="transmembrane region" description="Helical" evidence="1">
    <location>
        <begin position="227"/>
        <end position="247"/>
    </location>
</feature>